<comment type="caution">
    <text evidence="5">The sequence shown here is derived from an EMBL/GenBank/DDBJ whole genome shotgun (WGS) entry which is preliminary data.</text>
</comment>
<dbReference type="Gene3D" id="3.40.710.10">
    <property type="entry name" value="DD-peptidase/beta-lactamase superfamily"/>
    <property type="match status" value="2"/>
</dbReference>
<dbReference type="GO" id="GO:0000270">
    <property type="term" value="P:peptidoglycan metabolic process"/>
    <property type="evidence" value="ECO:0007669"/>
    <property type="project" value="TreeGrafter"/>
</dbReference>
<organism evidence="5 6">
    <name type="scientific">Nocardia jinanensis</name>
    <dbReference type="NCBI Taxonomy" id="382504"/>
    <lineage>
        <taxon>Bacteria</taxon>
        <taxon>Bacillati</taxon>
        <taxon>Actinomycetota</taxon>
        <taxon>Actinomycetes</taxon>
        <taxon>Mycobacteriales</taxon>
        <taxon>Nocardiaceae</taxon>
        <taxon>Nocardia</taxon>
    </lineage>
</organism>
<feature type="region of interest" description="Disordered" evidence="3">
    <location>
        <begin position="375"/>
        <end position="408"/>
    </location>
</feature>
<keyword evidence="6" id="KW-1185">Reference proteome</keyword>
<protein>
    <submittedName>
        <fullName evidence="5">Peptidase S13 (D-alanyl-D-alanine carboxypeptidase)</fullName>
    </submittedName>
</protein>
<dbReference type="Pfam" id="PF02113">
    <property type="entry name" value="Peptidase_S13"/>
    <property type="match status" value="3"/>
</dbReference>
<feature type="transmembrane region" description="Helical" evidence="4">
    <location>
        <begin position="20"/>
        <end position="42"/>
    </location>
</feature>
<dbReference type="GO" id="GO:0004185">
    <property type="term" value="F:serine-type carboxypeptidase activity"/>
    <property type="evidence" value="ECO:0007669"/>
    <property type="project" value="InterPro"/>
</dbReference>
<feature type="compositionally biased region" description="Low complexity" evidence="3">
    <location>
        <begin position="375"/>
        <end position="388"/>
    </location>
</feature>
<evidence type="ECO:0000313" key="5">
    <source>
        <dbReference type="EMBL" id="GGL33456.1"/>
    </source>
</evidence>
<reference evidence="5" key="2">
    <citation type="submission" date="2020-09" db="EMBL/GenBank/DDBJ databases">
        <authorList>
            <person name="Sun Q."/>
            <person name="Zhou Y."/>
        </authorList>
    </citation>
    <scope>NUCLEOTIDE SEQUENCE</scope>
    <source>
        <strain evidence="5">CGMCC 4.3508</strain>
    </source>
</reference>
<dbReference type="SUPFAM" id="SSF56601">
    <property type="entry name" value="beta-lactamase/transpeptidase-like"/>
    <property type="match status" value="1"/>
</dbReference>
<evidence type="ECO:0000256" key="2">
    <source>
        <dbReference type="ARBA" id="ARBA00022801"/>
    </source>
</evidence>
<dbReference type="InterPro" id="IPR000667">
    <property type="entry name" value="Peptidase_S13"/>
</dbReference>
<dbReference type="GO" id="GO:0006508">
    <property type="term" value="P:proteolysis"/>
    <property type="evidence" value="ECO:0007669"/>
    <property type="project" value="InterPro"/>
</dbReference>
<dbReference type="AlphaFoldDB" id="A0A917RUT0"/>
<keyword evidence="4" id="KW-0812">Transmembrane</keyword>
<name>A0A917RUT0_9NOCA</name>
<evidence type="ECO:0000256" key="4">
    <source>
        <dbReference type="SAM" id="Phobius"/>
    </source>
</evidence>
<dbReference type="InterPro" id="IPR012338">
    <property type="entry name" value="Beta-lactam/transpept-like"/>
</dbReference>
<dbReference type="EMBL" id="BMMH01000015">
    <property type="protein sequence ID" value="GGL33456.1"/>
    <property type="molecule type" value="Genomic_DNA"/>
</dbReference>
<reference evidence="5" key="1">
    <citation type="journal article" date="2014" name="Int. J. Syst. Evol. Microbiol.">
        <title>Complete genome sequence of Corynebacterium casei LMG S-19264T (=DSM 44701T), isolated from a smear-ripened cheese.</title>
        <authorList>
            <consortium name="US DOE Joint Genome Institute (JGI-PGF)"/>
            <person name="Walter F."/>
            <person name="Albersmeier A."/>
            <person name="Kalinowski J."/>
            <person name="Ruckert C."/>
        </authorList>
    </citation>
    <scope>NUCLEOTIDE SEQUENCE</scope>
    <source>
        <strain evidence="5">CGMCC 4.3508</strain>
    </source>
</reference>
<evidence type="ECO:0000256" key="1">
    <source>
        <dbReference type="ARBA" id="ARBA00006096"/>
    </source>
</evidence>
<keyword evidence="2" id="KW-0378">Hydrolase</keyword>
<keyword evidence="4" id="KW-1133">Transmembrane helix</keyword>
<dbReference type="PRINTS" id="PR00922">
    <property type="entry name" value="DADACBPTASE3"/>
</dbReference>
<dbReference type="Proteomes" id="UP000638263">
    <property type="component" value="Unassembled WGS sequence"/>
</dbReference>
<dbReference type="PANTHER" id="PTHR30023">
    <property type="entry name" value="D-ALANYL-D-ALANINE CARBOXYPEPTIDASE"/>
    <property type="match status" value="1"/>
</dbReference>
<dbReference type="PANTHER" id="PTHR30023:SF0">
    <property type="entry name" value="PENICILLIN-SENSITIVE CARBOXYPEPTIDASE A"/>
    <property type="match status" value="1"/>
</dbReference>
<evidence type="ECO:0000313" key="6">
    <source>
        <dbReference type="Proteomes" id="UP000638263"/>
    </source>
</evidence>
<sequence length="502" mass="51250">MVVQGGSGMDGSARRRRRGVRTWLIIVLAVLAGAAAVAAAILKPWTPEFRHGGLTIAAPPAPVSVSPDIAPAPDTAPAPSAAGIAAALGPVVASPDLGGFAGSVTDAASGTVLWSERADEPRVPSSTAKIMTTAAALLALPADQRVQTKVVAGSSPNEIALLAAGDPTLTAQPGGEGYYPGAASLLDLADQVRNADIRADTIVVDTSVYSGQTMARGWDPIDIPGGSIAPLEPVMLDGGRLDPAGEYSPRSGTPALDVGRRLATELGLDPAKVRLGTAPQGTKRLGEVASAPLRDRLRDMMVYSDNVLAETIGREVAQATGRPMSFEGAAAAVAAVLAEHNFDMTGVTMFDCSGLSVDDRIPARLLNQILHTAAGPEPETEPTTTAPAPLAPPLGAGAGRQTQPDGAADTLSSRLVPMLDYLPVAGGTGSLSSRYVMQNQAGAGWVRAKTGTLSVASTLAGYVLDRDGRVLTFTLMSSDRPPEVSRPALDAVAATLRNCGCS</sequence>
<evidence type="ECO:0000256" key="3">
    <source>
        <dbReference type="SAM" id="MobiDB-lite"/>
    </source>
</evidence>
<accession>A0A917RUT0</accession>
<gene>
    <name evidence="5" type="ORF">GCM10011588_55390</name>
</gene>
<keyword evidence="4" id="KW-0472">Membrane</keyword>
<keyword evidence="5" id="KW-0121">Carboxypeptidase</keyword>
<comment type="similarity">
    <text evidence="1">Belongs to the peptidase S13 family.</text>
</comment>
<proteinExistence type="inferred from homology"/>
<keyword evidence="5" id="KW-0645">Protease</keyword>